<dbReference type="EMBL" id="GBBI01004707">
    <property type="protein sequence ID" value="JAC14005.1"/>
    <property type="molecule type" value="mRNA"/>
</dbReference>
<reference evidence="2" key="1">
    <citation type="journal article" date="2014" name="PLoS Negl. Trop. Dis.">
        <title>An updated insight into the Sialotranscriptome of Triatoma infestans: developmental stage and geographic variations.</title>
        <authorList>
            <person name="Schwarz A."/>
            <person name="Medrano-Mercado N."/>
            <person name="Schaub G.A."/>
            <person name="Struchiner C.J."/>
            <person name="Bargues M.D."/>
            <person name="Levy M.Z."/>
            <person name="Ribeiro J.M."/>
        </authorList>
    </citation>
    <scope>NUCLEOTIDE SEQUENCE</scope>
    <source>
        <strain evidence="2">Chile</strain>
        <tissue evidence="2">Salivary glands</tissue>
    </source>
</reference>
<keyword evidence="1" id="KW-0812">Transmembrane</keyword>
<feature type="transmembrane region" description="Helical" evidence="1">
    <location>
        <begin position="5"/>
        <end position="22"/>
    </location>
</feature>
<name>A0A023EXN7_TRIIF</name>
<accession>A0A023EXN7</accession>
<feature type="non-terminal residue" evidence="2">
    <location>
        <position position="1"/>
    </location>
</feature>
<proteinExistence type="evidence at transcript level"/>
<evidence type="ECO:0000256" key="1">
    <source>
        <dbReference type="SAM" id="Phobius"/>
    </source>
</evidence>
<evidence type="ECO:0000313" key="2">
    <source>
        <dbReference type="EMBL" id="JAC14005.1"/>
    </source>
</evidence>
<keyword evidence="1" id="KW-0472">Membrane</keyword>
<organism evidence="2">
    <name type="scientific">Triatoma infestans</name>
    <name type="common">Assassin bug</name>
    <dbReference type="NCBI Taxonomy" id="30076"/>
    <lineage>
        <taxon>Eukaryota</taxon>
        <taxon>Metazoa</taxon>
        <taxon>Ecdysozoa</taxon>
        <taxon>Arthropoda</taxon>
        <taxon>Hexapoda</taxon>
        <taxon>Insecta</taxon>
        <taxon>Pterygota</taxon>
        <taxon>Neoptera</taxon>
        <taxon>Paraneoptera</taxon>
        <taxon>Hemiptera</taxon>
        <taxon>Heteroptera</taxon>
        <taxon>Panheteroptera</taxon>
        <taxon>Cimicomorpha</taxon>
        <taxon>Reduviidae</taxon>
        <taxon>Triatominae</taxon>
        <taxon>Triatoma</taxon>
    </lineage>
</organism>
<sequence>YHFKVYMLLLYIVYMFKVFPSISGMYPLHVYIIYTYIYTVKYYVVFHHYLPHHKLPHTTEYYLLYSFYLCNTCVIFPSLNPHPATGKCIHIFCLIQH</sequence>
<protein>
    <submittedName>
        <fullName evidence="2">Putative secreted protein</fullName>
    </submittedName>
</protein>
<keyword evidence="1" id="KW-1133">Transmembrane helix</keyword>
<dbReference type="AlphaFoldDB" id="A0A023EXN7"/>